<evidence type="ECO:0000256" key="3">
    <source>
        <dbReference type="ARBA" id="ARBA00022679"/>
    </source>
</evidence>
<keyword evidence="5" id="KW-0418">Kinase</keyword>
<comment type="subcellular location">
    <subcellularLocation>
        <location evidence="1">Cell membrane</location>
        <topology evidence="1">Multi-pass membrane protein</topology>
    </subcellularLocation>
</comment>
<feature type="domain" description="Histidine kinase" evidence="11">
    <location>
        <begin position="477"/>
        <end position="673"/>
    </location>
</feature>
<gene>
    <name evidence="12" type="ORF">DGD08_10265</name>
</gene>
<proteinExistence type="predicted"/>
<evidence type="ECO:0000313" key="13">
    <source>
        <dbReference type="Proteomes" id="UP000264071"/>
    </source>
</evidence>
<feature type="transmembrane region" description="Helical" evidence="10">
    <location>
        <begin position="112"/>
        <end position="129"/>
    </location>
</feature>
<dbReference type="CDD" id="cd16917">
    <property type="entry name" value="HATPase_UhpB-NarQ-NarX-like"/>
    <property type="match status" value="1"/>
</dbReference>
<evidence type="ECO:0000256" key="2">
    <source>
        <dbReference type="ARBA" id="ARBA00022475"/>
    </source>
</evidence>
<feature type="compositionally biased region" description="Low complexity" evidence="9">
    <location>
        <begin position="291"/>
        <end position="309"/>
    </location>
</feature>
<feature type="transmembrane region" description="Helical" evidence="10">
    <location>
        <begin position="82"/>
        <end position="105"/>
    </location>
</feature>
<dbReference type="Gene3D" id="3.30.565.10">
    <property type="entry name" value="Histidine kinase-like ATPase, C-terminal domain"/>
    <property type="match status" value="1"/>
</dbReference>
<keyword evidence="8 10" id="KW-0472">Membrane</keyword>
<dbReference type="InterPro" id="IPR005467">
    <property type="entry name" value="His_kinase_dom"/>
</dbReference>
<protein>
    <recommendedName>
        <fullName evidence="11">Histidine kinase domain-containing protein</fullName>
    </recommendedName>
</protein>
<evidence type="ECO:0000256" key="6">
    <source>
        <dbReference type="ARBA" id="ARBA00022989"/>
    </source>
</evidence>
<dbReference type="Pfam" id="PF02518">
    <property type="entry name" value="HATPase_c"/>
    <property type="match status" value="1"/>
</dbReference>
<dbReference type="GO" id="GO:0046983">
    <property type="term" value="F:protein dimerization activity"/>
    <property type="evidence" value="ECO:0007669"/>
    <property type="project" value="InterPro"/>
</dbReference>
<evidence type="ECO:0000256" key="4">
    <source>
        <dbReference type="ARBA" id="ARBA00022692"/>
    </source>
</evidence>
<dbReference type="SUPFAM" id="SSF55781">
    <property type="entry name" value="GAF domain-like"/>
    <property type="match status" value="1"/>
</dbReference>
<dbReference type="InterPro" id="IPR011712">
    <property type="entry name" value="Sig_transdc_His_kin_sub3_dim/P"/>
</dbReference>
<dbReference type="AlphaFoldDB" id="A0A3D4V8X1"/>
<reference evidence="12 13" key="1">
    <citation type="journal article" date="2018" name="Nat. Biotechnol.">
        <title>A standardized bacterial taxonomy based on genome phylogeny substantially revises the tree of life.</title>
        <authorList>
            <person name="Parks D.H."/>
            <person name="Chuvochina M."/>
            <person name="Waite D.W."/>
            <person name="Rinke C."/>
            <person name="Skarshewski A."/>
            <person name="Chaumeil P.A."/>
            <person name="Hugenholtz P."/>
        </authorList>
    </citation>
    <scope>NUCLEOTIDE SEQUENCE [LARGE SCALE GENOMIC DNA]</scope>
    <source>
        <strain evidence="12">UBA8844</strain>
    </source>
</reference>
<evidence type="ECO:0000256" key="10">
    <source>
        <dbReference type="SAM" id="Phobius"/>
    </source>
</evidence>
<evidence type="ECO:0000256" key="1">
    <source>
        <dbReference type="ARBA" id="ARBA00004651"/>
    </source>
</evidence>
<feature type="transmembrane region" description="Helical" evidence="10">
    <location>
        <begin position="25"/>
        <end position="47"/>
    </location>
</feature>
<dbReference type="Pfam" id="PF07730">
    <property type="entry name" value="HisKA_3"/>
    <property type="match status" value="1"/>
</dbReference>
<dbReference type="Proteomes" id="UP000264071">
    <property type="component" value="Unassembled WGS sequence"/>
</dbReference>
<name>A0A3D4V8X1_9BACT</name>
<evidence type="ECO:0000259" key="11">
    <source>
        <dbReference type="PROSITE" id="PS50109"/>
    </source>
</evidence>
<dbReference type="InterPro" id="IPR050482">
    <property type="entry name" value="Sensor_HK_TwoCompSys"/>
</dbReference>
<dbReference type="SMART" id="SM00387">
    <property type="entry name" value="HATPase_c"/>
    <property type="match status" value="1"/>
</dbReference>
<evidence type="ECO:0000256" key="7">
    <source>
        <dbReference type="ARBA" id="ARBA00023012"/>
    </source>
</evidence>
<dbReference type="InterPro" id="IPR003594">
    <property type="entry name" value="HATPase_dom"/>
</dbReference>
<feature type="transmembrane region" description="Helical" evidence="10">
    <location>
        <begin position="54"/>
        <end position="76"/>
    </location>
</feature>
<evidence type="ECO:0000256" key="5">
    <source>
        <dbReference type="ARBA" id="ARBA00022777"/>
    </source>
</evidence>
<dbReference type="PANTHER" id="PTHR24421">
    <property type="entry name" value="NITRATE/NITRITE SENSOR PROTEIN NARX-RELATED"/>
    <property type="match status" value="1"/>
</dbReference>
<sequence>MMPALMAVLQIDVQFTPPALLATELAATLLQGAVTTGVAVLCAHLYVRYRRSWFGWFAVAWGVYVARLFCILSFLLTGERVWLYWHQVTTGWTALALLWASLVFSRQMRPRLVYLWWALFPPLWSYIAIYQLDHFLWAALPAVLFLSGATAWTGWVFWRHHRIAHSTGARWLAVSFALWGLHHLDYPFLRAQGAWTPWGYYLDISFVLLVAAGLVLLVLDDLGRGVRALSALSGDLQRRASGQRHERDPVDTLLVRPLALPGVRGAAMFLFDAVPPTGAMRSMSKSTSADGITASAAATDTGDAASESGSEGHSEGQSEGSPEEETAAEVMERVLSQARTRGEAAPPADALARGRFVSGAGVCSAWAGDTAQHEVHDALARMRLTRRPQIVAAAGEQPFVAVLPVGAGSQLVGALVMAGDVRNPFTALDDDFLLALGQQVGAALDQWALDRQLAARTQALEQLSARMLRQHEEERRRLSRELHDETAQVFSAVKMQLESLRPLLAADSSPRLDRLLSLVDTGIASIRQVTSALRPTLLDDLGLRPALHSLVTDFTERSGLLVVFGAPPTLPPLPGEADLAVFRALQEALSNIVRHAEAERVDVTVSVDDDALTLVVRDDGRGFPTLRNGRLRSTEHRMGITGMRERLLAVGGSVTIVNCTPGAELSIYVPRIPDDR</sequence>
<keyword evidence="3" id="KW-0808">Transferase</keyword>
<dbReference type="PROSITE" id="PS50109">
    <property type="entry name" value="HIS_KIN"/>
    <property type="match status" value="1"/>
</dbReference>
<feature type="region of interest" description="Disordered" evidence="9">
    <location>
        <begin position="291"/>
        <end position="328"/>
    </location>
</feature>
<dbReference type="PANTHER" id="PTHR24421:SF37">
    <property type="entry name" value="SENSOR HISTIDINE KINASE NARS"/>
    <property type="match status" value="1"/>
</dbReference>
<comment type="caution">
    <text evidence="12">The sequence shown here is derived from an EMBL/GenBank/DDBJ whole genome shotgun (WGS) entry which is preliminary data.</text>
</comment>
<keyword evidence="2" id="KW-1003">Cell membrane</keyword>
<evidence type="ECO:0000256" key="8">
    <source>
        <dbReference type="ARBA" id="ARBA00023136"/>
    </source>
</evidence>
<dbReference type="SUPFAM" id="SSF55874">
    <property type="entry name" value="ATPase domain of HSP90 chaperone/DNA topoisomerase II/histidine kinase"/>
    <property type="match status" value="1"/>
</dbReference>
<feature type="transmembrane region" description="Helical" evidence="10">
    <location>
        <begin position="198"/>
        <end position="219"/>
    </location>
</feature>
<dbReference type="GO" id="GO:0005886">
    <property type="term" value="C:plasma membrane"/>
    <property type="evidence" value="ECO:0007669"/>
    <property type="project" value="UniProtKB-SubCell"/>
</dbReference>
<keyword evidence="7" id="KW-0902">Two-component regulatory system</keyword>
<dbReference type="GO" id="GO:0000155">
    <property type="term" value="F:phosphorelay sensor kinase activity"/>
    <property type="evidence" value="ECO:0007669"/>
    <property type="project" value="InterPro"/>
</dbReference>
<keyword evidence="4 10" id="KW-0812">Transmembrane</keyword>
<dbReference type="Gene3D" id="1.20.5.1930">
    <property type="match status" value="1"/>
</dbReference>
<evidence type="ECO:0000313" key="12">
    <source>
        <dbReference type="EMBL" id="HCT57570.1"/>
    </source>
</evidence>
<dbReference type="EMBL" id="DPIY01000009">
    <property type="protein sequence ID" value="HCT57570.1"/>
    <property type="molecule type" value="Genomic_DNA"/>
</dbReference>
<feature type="transmembrane region" description="Helical" evidence="10">
    <location>
        <begin position="135"/>
        <end position="157"/>
    </location>
</feature>
<keyword evidence="6 10" id="KW-1133">Transmembrane helix</keyword>
<organism evidence="12 13">
    <name type="scientific">Gemmatimonas aurantiaca</name>
    <dbReference type="NCBI Taxonomy" id="173480"/>
    <lineage>
        <taxon>Bacteria</taxon>
        <taxon>Pseudomonadati</taxon>
        <taxon>Gemmatimonadota</taxon>
        <taxon>Gemmatimonadia</taxon>
        <taxon>Gemmatimonadales</taxon>
        <taxon>Gemmatimonadaceae</taxon>
        <taxon>Gemmatimonas</taxon>
    </lineage>
</organism>
<dbReference type="InterPro" id="IPR036890">
    <property type="entry name" value="HATPase_C_sf"/>
</dbReference>
<accession>A0A3D4V8X1</accession>
<evidence type="ECO:0000256" key="9">
    <source>
        <dbReference type="SAM" id="MobiDB-lite"/>
    </source>
</evidence>